<reference evidence="1" key="1">
    <citation type="journal article" date="2021" name="J Fungi (Basel)">
        <title>Genomic and Metabolomic Analyses of the Marine Fungus Emericellopsis cladophorae: Insights into Saltwater Adaptability Mechanisms and Its Biosynthetic Potential.</title>
        <authorList>
            <person name="Goncalves M.F.M."/>
            <person name="Hilario S."/>
            <person name="Van de Peer Y."/>
            <person name="Esteves A.C."/>
            <person name="Alves A."/>
        </authorList>
    </citation>
    <scope>NUCLEOTIDE SEQUENCE</scope>
    <source>
        <strain evidence="1">MUM 19.33</strain>
    </source>
</reference>
<dbReference type="AlphaFoldDB" id="A0A9P9XZH5"/>
<evidence type="ECO:0000313" key="1">
    <source>
        <dbReference type="EMBL" id="KAI6780759.1"/>
    </source>
</evidence>
<dbReference type="GeneID" id="75827586"/>
<dbReference type="OrthoDB" id="10496276at2759"/>
<dbReference type="EMBL" id="JAGIXG020000028">
    <property type="protein sequence ID" value="KAI6780759.1"/>
    <property type="molecule type" value="Genomic_DNA"/>
</dbReference>
<evidence type="ECO:0000313" key="2">
    <source>
        <dbReference type="Proteomes" id="UP001055219"/>
    </source>
</evidence>
<gene>
    <name evidence="1" type="ORF">J7T54_001067</name>
</gene>
<name>A0A9P9XZH5_9HYPO</name>
<proteinExistence type="predicted"/>
<comment type="caution">
    <text evidence="1">The sequence shown here is derived from an EMBL/GenBank/DDBJ whole genome shotgun (WGS) entry which is preliminary data.</text>
</comment>
<keyword evidence="2" id="KW-1185">Reference proteome</keyword>
<reference evidence="1" key="2">
    <citation type="submission" date="2022-07" db="EMBL/GenBank/DDBJ databases">
        <authorList>
            <person name="Goncalves M.F.M."/>
            <person name="Hilario S."/>
            <person name="Van De Peer Y."/>
            <person name="Esteves A.C."/>
            <person name="Alves A."/>
        </authorList>
    </citation>
    <scope>NUCLEOTIDE SEQUENCE</scope>
    <source>
        <strain evidence="1">MUM 19.33</strain>
    </source>
</reference>
<dbReference type="RefSeq" id="XP_051361615.1">
    <property type="nucleotide sequence ID" value="XM_051507117.1"/>
</dbReference>
<accession>A0A9P9XZH5</accession>
<organism evidence="1 2">
    <name type="scientific">Emericellopsis cladophorae</name>
    <dbReference type="NCBI Taxonomy" id="2686198"/>
    <lineage>
        <taxon>Eukaryota</taxon>
        <taxon>Fungi</taxon>
        <taxon>Dikarya</taxon>
        <taxon>Ascomycota</taxon>
        <taxon>Pezizomycotina</taxon>
        <taxon>Sordariomycetes</taxon>
        <taxon>Hypocreomycetidae</taxon>
        <taxon>Hypocreales</taxon>
        <taxon>Bionectriaceae</taxon>
        <taxon>Emericellopsis</taxon>
    </lineage>
</organism>
<dbReference type="Proteomes" id="UP001055219">
    <property type="component" value="Unassembled WGS sequence"/>
</dbReference>
<protein>
    <submittedName>
        <fullName evidence="1">Uncharacterized protein</fullName>
    </submittedName>
</protein>
<sequence length="77" mass="8198">MCFRDLATLSCTTCHRAYGQIAASTHVCGLKCGTFLNRSTDKHVNGECAVCAGNREESARRAAALRRFGSNSSGTQA</sequence>